<gene>
    <name evidence="2" type="ORF">FC38_GL000348</name>
</gene>
<dbReference type="InterPro" id="IPR025736">
    <property type="entry name" value="PucR_C-HTH_dom"/>
</dbReference>
<accession>A0ABR5PW02</accession>
<dbReference type="InterPro" id="IPR042070">
    <property type="entry name" value="PucR_C-HTH_sf"/>
</dbReference>
<dbReference type="Proteomes" id="UP000051521">
    <property type="component" value="Unassembled WGS sequence"/>
</dbReference>
<keyword evidence="3" id="KW-1185">Reference proteome</keyword>
<comment type="caution">
    <text evidence="2">The sequence shown here is derived from an EMBL/GenBank/DDBJ whole genome shotgun (WGS) entry which is preliminary data.</text>
</comment>
<feature type="domain" description="PucR C-terminal helix-turn-helix" evidence="1">
    <location>
        <begin position="231"/>
        <end position="279"/>
    </location>
</feature>
<dbReference type="Pfam" id="PF13556">
    <property type="entry name" value="HTH_30"/>
    <property type="match status" value="1"/>
</dbReference>
<name>A0ABR5PW02_9LACO</name>
<dbReference type="Gene3D" id="1.10.10.2840">
    <property type="entry name" value="PucR C-terminal helix-turn-helix domain"/>
    <property type="match status" value="1"/>
</dbReference>
<evidence type="ECO:0000313" key="3">
    <source>
        <dbReference type="Proteomes" id="UP000051521"/>
    </source>
</evidence>
<dbReference type="SUPFAM" id="SSF46689">
    <property type="entry name" value="Homeodomain-like"/>
    <property type="match status" value="1"/>
</dbReference>
<reference evidence="2 3" key="1">
    <citation type="journal article" date="2015" name="Genome Announc.">
        <title>Expanding the biotechnology potential of lactobacilli through comparative genomics of 213 strains and associated genera.</title>
        <authorList>
            <person name="Sun Z."/>
            <person name="Harris H.M."/>
            <person name="McCann A."/>
            <person name="Guo C."/>
            <person name="Argimon S."/>
            <person name="Zhang W."/>
            <person name="Yang X."/>
            <person name="Jeffery I.B."/>
            <person name="Cooney J.C."/>
            <person name="Kagawa T.F."/>
            <person name="Liu W."/>
            <person name="Song Y."/>
            <person name="Salvetti E."/>
            <person name="Wrobel A."/>
            <person name="Rasinkangas P."/>
            <person name="Parkhill J."/>
            <person name="Rea M.C."/>
            <person name="O'Sullivan O."/>
            <person name="Ritari J."/>
            <person name="Douillard F.P."/>
            <person name="Paul Ross R."/>
            <person name="Yang R."/>
            <person name="Briner A.E."/>
            <person name="Felis G.E."/>
            <person name="de Vos W.M."/>
            <person name="Barrangou R."/>
            <person name="Klaenhammer T.R."/>
            <person name="Caufield P.W."/>
            <person name="Cui Y."/>
            <person name="Zhang H."/>
            <person name="O'Toole P.W."/>
        </authorList>
    </citation>
    <scope>NUCLEOTIDE SEQUENCE [LARGE SCALE GENOMIC DNA]</scope>
    <source>
        <strain evidence="2 3">DSM 23908</strain>
    </source>
</reference>
<sequence>MRIVNNKDILDLFPDAKLIKNNDYPENSQIIETKLGKIAFPVASLTERELALLELFDVKTVANDDYNPWQNYLMEKGTQPAIVKKVRFLYLKVNKLAHDLRSSWEELTHSFFTNSSQFWLTDELFIIVDQDCLLTKEDFTGIISAIDSDFDCQTSLQIGLIWETADNLPEIFNEERTIFATDSQQLDQVSTIPERAFSYYLNQANHNGLLKAYRKKLERNESYPQLIVELYRVGGNLSKASKQLFLHRNTLEYRLDKLRDDFGLNLRKVDDLVFALMAIRSK</sequence>
<protein>
    <submittedName>
        <fullName evidence="2">Helix-turn-helix, Fis-type</fullName>
    </submittedName>
</protein>
<proteinExistence type="predicted"/>
<organism evidence="2 3">
    <name type="scientific">Lactobacillus gigeriorum DSM 23908 = CRBIP 24.85</name>
    <dbReference type="NCBI Taxonomy" id="1423751"/>
    <lineage>
        <taxon>Bacteria</taxon>
        <taxon>Bacillati</taxon>
        <taxon>Bacillota</taxon>
        <taxon>Bacilli</taxon>
        <taxon>Lactobacillales</taxon>
        <taxon>Lactobacillaceae</taxon>
        <taxon>Lactobacillus</taxon>
    </lineage>
</organism>
<evidence type="ECO:0000259" key="1">
    <source>
        <dbReference type="Pfam" id="PF13556"/>
    </source>
</evidence>
<evidence type="ECO:0000313" key="2">
    <source>
        <dbReference type="EMBL" id="KRN12532.1"/>
    </source>
</evidence>
<dbReference type="EMBL" id="AYZO01000012">
    <property type="protein sequence ID" value="KRN12532.1"/>
    <property type="molecule type" value="Genomic_DNA"/>
</dbReference>
<dbReference type="InterPro" id="IPR009057">
    <property type="entry name" value="Homeodomain-like_sf"/>
</dbReference>